<dbReference type="Gene3D" id="3.90.228.10">
    <property type="match status" value="1"/>
</dbReference>
<dbReference type="PROSITE" id="PS51059">
    <property type="entry name" value="PARP_CATALYTIC"/>
    <property type="match status" value="1"/>
</dbReference>
<evidence type="ECO:0000256" key="7">
    <source>
        <dbReference type="SAM" id="MobiDB-lite"/>
    </source>
</evidence>
<feature type="non-terminal residue" evidence="10">
    <location>
        <position position="776"/>
    </location>
</feature>
<dbReference type="CDD" id="cd02907">
    <property type="entry name" value="Macro_Af1521_BAL-like"/>
    <property type="match status" value="1"/>
</dbReference>
<feature type="domain" description="Macro" evidence="9">
    <location>
        <begin position="40"/>
        <end position="228"/>
    </location>
</feature>
<dbReference type="PANTHER" id="PTHR14453:SF70">
    <property type="entry name" value="PROTEIN MONO-ADP-RIBOSYLTRANSFERASE PARP9"/>
    <property type="match status" value="1"/>
</dbReference>
<feature type="non-terminal residue" evidence="10">
    <location>
        <position position="1"/>
    </location>
</feature>
<evidence type="ECO:0000259" key="8">
    <source>
        <dbReference type="PROSITE" id="PS51059"/>
    </source>
</evidence>
<keyword evidence="4" id="KW-0520">NAD</keyword>
<dbReference type="OrthoDB" id="6133115at2759"/>
<dbReference type="GO" id="GO:0003714">
    <property type="term" value="F:transcription corepressor activity"/>
    <property type="evidence" value="ECO:0007669"/>
    <property type="project" value="TreeGrafter"/>
</dbReference>
<keyword evidence="3" id="KW-0808">Transferase</keyword>
<organism evidence="10 11">
    <name type="scientific">Ceyx cyanopectus</name>
    <name type="common">Indigo-banded kingfisher</name>
    <dbReference type="NCBI Taxonomy" id="390723"/>
    <lineage>
        <taxon>Eukaryota</taxon>
        <taxon>Metazoa</taxon>
        <taxon>Chordata</taxon>
        <taxon>Craniata</taxon>
        <taxon>Vertebrata</taxon>
        <taxon>Euteleostomi</taxon>
        <taxon>Archelosauria</taxon>
        <taxon>Archosauria</taxon>
        <taxon>Dinosauria</taxon>
        <taxon>Saurischia</taxon>
        <taxon>Theropoda</taxon>
        <taxon>Coelurosauria</taxon>
        <taxon>Aves</taxon>
        <taxon>Neognathae</taxon>
        <taxon>Neoaves</taxon>
        <taxon>Telluraves</taxon>
        <taxon>Coraciimorphae</taxon>
        <taxon>Coraciiformes</taxon>
        <taxon>Alcedinidae</taxon>
        <taxon>Ceyx</taxon>
    </lineage>
</organism>
<dbReference type="SUPFAM" id="SSF56399">
    <property type="entry name" value="ADP-ribosylation"/>
    <property type="match status" value="1"/>
</dbReference>
<gene>
    <name evidence="10" type="primary">Parp9</name>
    <name evidence="10" type="ORF">CEYCYA_R00243</name>
</gene>
<dbReference type="Proteomes" id="UP000586704">
    <property type="component" value="Unassembled WGS sequence"/>
</dbReference>
<feature type="domain" description="PARP catalytic" evidence="8">
    <location>
        <begin position="573"/>
        <end position="776"/>
    </location>
</feature>
<dbReference type="GO" id="GO:0005737">
    <property type="term" value="C:cytoplasm"/>
    <property type="evidence" value="ECO:0007669"/>
    <property type="project" value="TreeGrafter"/>
</dbReference>
<evidence type="ECO:0000313" key="10">
    <source>
        <dbReference type="EMBL" id="NXY89988.1"/>
    </source>
</evidence>
<keyword evidence="2" id="KW-0328">Glycosyltransferase</keyword>
<evidence type="ECO:0000256" key="1">
    <source>
        <dbReference type="ARBA" id="ARBA00004123"/>
    </source>
</evidence>
<dbReference type="PROSITE" id="PS51154">
    <property type="entry name" value="MACRO"/>
    <property type="match status" value="2"/>
</dbReference>
<dbReference type="GO" id="GO:0005634">
    <property type="term" value="C:nucleus"/>
    <property type="evidence" value="ECO:0007669"/>
    <property type="project" value="UniProtKB-SubCell"/>
</dbReference>
<dbReference type="GO" id="GO:0010629">
    <property type="term" value="P:negative regulation of gene expression"/>
    <property type="evidence" value="ECO:0007669"/>
    <property type="project" value="TreeGrafter"/>
</dbReference>
<name>A0A7L4NM86_9AVES</name>
<protein>
    <submittedName>
        <fullName evidence="10">PARP9 polymerase</fullName>
    </submittedName>
</protein>
<comment type="caution">
    <text evidence="10">The sequence shown here is derived from an EMBL/GenBank/DDBJ whole genome shotgun (WGS) entry which is preliminary data.</text>
</comment>
<dbReference type="GO" id="GO:0060335">
    <property type="term" value="P:positive regulation of type II interferon-mediated signaling pathway"/>
    <property type="evidence" value="ECO:0007669"/>
    <property type="project" value="TreeGrafter"/>
</dbReference>
<dbReference type="Gene3D" id="3.40.220.10">
    <property type="entry name" value="Leucine Aminopeptidase, subunit E, domain 1"/>
    <property type="match status" value="2"/>
</dbReference>
<feature type="domain" description="Macro" evidence="9">
    <location>
        <begin position="243"/>
        <end position="426"/>
    </location>
</feature>
<dbReference type="GO" id="GO:0003950">
    <property type="term" value="F:NAD+ poly-ADP-ribosyltransferase activity"/>
    <property type="evidence" value="ECO:0007669"/>
    <property type="project" value="InterPro"/>
</dbReference>
<keyword evidence="11" id="KW-1185">Reference proteome</keyword>
<evidence type="ECO:0000256" key="3">
    <source>
        <dbReference type="ARBA" id="ARBA00022679"/>
    </source>
</evidence>
<dbReference type="PANTHER" id="PTHR14453">
    <property type="entry name" value="PARP/ZINC FINGER CCCH TYPE DOMAIN CONTAINING PROTEIN"/>
    <property type="match status" value="1"/>
</dbReference>
<dbReference type="SMART" id="SM00506">
    <property type="entry name" value="A1pp"/>
    <property type="match status" value="1"/>
</dbReference>
<evidence type="ECO:0000313" key="11">
    <source>
        <dbReference type="Proteomes" id="UP000586704"/>
    </source>
</evidence>
<evidence type="ECO:0000259" key="9">
    <source>
        <dbReference type="PROSITE" id="PS51154"/>
    </source>
</evidence>
<dbReference type="InterPro" id="IPR043472">
    <property type="entry name" value="Macro_dom-like"/>
</dbReference>
<dbReference type="GO" id="GO:1990404">
    <property type="term" value="F:NAD+-protein mono-ADP-ribosyltransferase activity"/>
    <property type="evidence" value="ECO:0007669"/>
    <property type="project" value="TreeGrafter"/>
</dbReference>
<feature type="region of interest" description="Disordered" evidence="7">
    <location>
        <begin position="429"/>
        <end position="456"/>
    </location>
</feature>
<dbReference type="InterPro" id="IPR002589">
    <property type="entry name" value="Macro_dom"/>
</dbReference>
<dbReference type="EMBL" id="VYZU01078505">
    <property type="protein sequence ID" value="NXY89988.1"/>
    <property type="molecule type" value="Genomic_DNA"/>
</dbReference>
<dbReference type="InterPro" id="IPR052056">
    <property type="entry name" value="Mono-ARTD/PARP"/>
</dbReference>
<comment type="subcellular location">
    <subcellularLocation>
        <location evidence="1">Nucleus</location>
    </subcellularLocation>
</comment>
<dbReference type="GO" id="GO:0070212">
    <property type="term" value="P:protein poly-ADP-ribosylation"/>
    <property type="evidence" value="ECO:0007669"/>
    <property type="project" value="TreeGrafter"/>
</dbReference>
<dbReference type="SUPFAM" id="SSF52949">
    <property type="entry name" value="Macro domain-like"/>
    <property type="match status" value="2"/>
</dbReference>
<comment type="similarity">
    <text evidence="6">Belongs to the ARTD/PARP family.</text>
</comment>
<evidence type="ECO:0000256" key="2">
    <source>
        <dbReference type="ARBA" id="ARBA00022676"/>
    </source>
</evidence>
<sequence length="776" mass="86073">LIPINKAAYEALKKREDCLRDLIYGKFACTLTFKSARCIGEVYRKRLKQGLEICVCKDDLTRHDVDAVVNAANDHLDHTGGLAAALLRAGGPEIQEQSNLYIKSYGRLSAGQIAVTGGGRLPCKEIIHAVGPRWIASDSERCCLLLERAILNVLMHVSAPGSTTESVAIPAVSSGVFGFPLHLCAQVIVLAIRQFVQTSAPSRLREIRLVNINEPVVAEMKKACEAFLADSSSPEDALPASPPQAAAFIRQGAVRLRAARGLLEEQQTAAVVNNVSVSGECFPPVSKGLLQKAGPALQEELKSHFLRSTSYKQVIVTEGYKLPCRAVLHVVWLQYQHGVLLCEELRQAVSTCLQRCQEYQLPSISFPARGIWASVLPDEIVAEIMTGEVLNFARAHPEVKIEVQFVFCPDEDDAYEVFQRTFSSALHNLENNPHSNRSDHFSTKLGSQSMKEPANDEPAIELRGNTQTALEAAESWIQSVVQIQESHQAVIKNNYIFSLGRNEFAELALEQPSRVCVQEEVRGGRARLDFQGPPDAVIDAVLATERVLLRMQEETTARQEELLYLMGQPDADQLSEGHFHKTNASECVRISLVESHLQEFKDRQKQFEKAGLCLLKVEKIHNPLLSAAFQQIKKNTEEKKGSYKITHRLYQQVPAQFCSSVCRTGFHRMYSPPTEQKYGAGIYFKRTPKSLLQGEGRWEEGSKMYVFEADVVTGCFTRGTPGCIMPPAEEGDALAYHSLVDDVNNPDTFVIFNSVGALPQYLLTCSPGRDYSEMQL</sequence>
<proteinExistence type="inferred from homology"/>
<dbReference type="Pfam" id="PF01661">
    <property type="entry name" value="Macro"/>
    <property type="match status" value="2"/>
</dbReference>
<dbReference type="InterPro" id="IPR012317">
    <property type="entry name" value="Poly(ADP-ribose)pol_cat_dom"/>
</dbReference>
<reference evidence="10 11" key="1">
    <citation type="submission" date="2020-02" db="EMBL/GenBank/DDBJ databases">
        <title>Bird 10,000 Genomes (B10K) Project - Family phase.</title>
        <authorList>
            <person name="Zhang G."/>
        </authorList>
    </citation>
    <scope>NUCLEOTIDE SEQUENCE [LARGE SCALE GENOMIC DNA]</scope>
    <source>
        <strain evidence="10">B10K-DU-013-51</strain>
        <tissue evidence="10">Mixed tissue sample</tissue>
    </source>
</reference>
<accession>A0A7L4NM86</accession>
<keyword evidence="5" id="KW-0539">Nucleus</keyword>
<evidence type="ECO:0000256" key="4">
    <source>
        <dbReference type="ARBA" id="ARBA00023027"/>
    </source>
</evidence>
<evidence type="ECO:0000256" key="5">
    <source>
        <dbReference type="ARBA" id="ARBA00023242"/>
    </source>
</evidence>
<evidence type="ECO:0000256" key="6">
    <source>
        <dbReference type="ARBA" id="ARBA00024347"/>
    </source>
</evidence>
<dbReference type="GO" id="GO:0044389">
    <property type="term" value="F:ubiquitin-like protein ligase binding"/>
    <property type="evidence" value="ECO:0007669"/>
    <property type="project" value="TreeGrafter"/>
</dbReference>
<dbReference type="AlphaFoldDB" id="A0A7L4NM86"/>